<dbReference type="GO" id="GO:0005886">
    <property type="term" value="C:plasma membrane"/>
    <property type="evidence" value="ECO:0007669"/>
    <property type="project" value="TreeGrafter"/>
</dbReference>
<gene>
    <name evidence="8" type="ORF">INT45_013395</name>
</gene>
<comment type="caution">
    <text evidence="8">The sequence shown here is derived from an EMBL/GenBank/DDBJ whole genome shotgun (WGS) entry which is preliminary data.</text>
</comment>
<evidence type="ECO:0000256" key="4">
    <source>
        <dbReference type="ARBA" id="ARBA00022989"/>
    </source>
</evidence>
<feature type="region of interest" description="Disordered" evidence="6">
    <location>
        <begin position="330"/>
        <end position="357"/>
    </location>
</feature>
<evidence type="ECO:0000256" key="2">
    <source>
        <dbReference type="ARBA" id="ARBA00005268"/>
    </source>
</evidence>
<feature type="transmembrane region" description="Helical" evidence="7">
    <location>
        <begin position="72"/>
        <end position="93"/>
    </location>
</feature>
<dbReference type="InterPro" id="IPR005226">
    <property type="entry name" value="UPF0014_fam"/>
</dbReference>
<evidence type="ECO:0000256" key="5">
    <source>
        <dbReference type="ARBA" id="ARBA00023136"/>
    </source>
</evidence>
<dbReference type="PANTHER" id="PTHR30028">
    <property type="entry name" value="UPF0014 INNER MEMBRANE PROTEIN YBBM-RELATED"/>
    <property type="match status" value="1"/>
</dbReference>
<keyword evidence="4 7" id="KW-1133">Transmembrane helix</keyword>
<evidence type="ECO:0000256" key="6">
    <source>
        <dbReference type="SAM" id="MobiDB-lite"/>
    </source>
</evidence>
<keyword evidence="3 7" id="KW-0812">Transmembrane</keyword>
<accession>A0A8H7S421</accession>
<feature type="compositionally biased region" description="Polar residues" evidence="6">
    <location>
        <begin position="330"/>
        <end position="346"/>
    </location>
</feature>
<comment type="similarity">
    <text evidence="2">Belongs to the UPF0014 family.</text>
</comment>
<dbReference type="Proteomes" id="UP000646827">
    <property type="component" value="Unassembled WGS sequence"/>
</dbReference>
<evidence type="ECO:0000256" key="7">
    <source>
        <dbReference type="SAM" id="Phobius"/>
    </source>
</evidence>
<evidence type="ECO:0000256" key="3">
    <source>
        <dbReference type="ARBA" id="ARBA00022692"/>
    </source>
</evidence>
<feature type="transmembrane region" description="Helical" evidence="7">
    <location>
        <begin position="129"/>
        <end position="153"/>
    </location>
</feature>
<dbReference type="Pfam" id="PF03649">
    <property type="entry name" value="UPF0014"/>
    <property type="match status" value="1"/>
</dbReference>
<dbReference type="OrthoDB" id="2267179at2759"/>
<proteinExistence type="inferred from homology"/>
<dbReference type="EMBL" id="JAEPRB010000082">
    <property type="protein sequence ID" value="KAG2222482.1"/>
    <property type="molecule type" value="Genomic_DNA"/>
</dbReference>
<sequence>MIDETSLTFANNEIYYNNTDSSLNNNRDNDLNESYDETYFVTWLDVGISWSFLLISAVIVSFGMGIGLELSIIVSSIRCLVQLTLMGFVLDGVIQSKNVFLVMIMSLMLVLLGAYELSFIRAKKTIRYFFYTMFITLLMSNVIIAILGSTFALKEEPFWNPAKFIPIIGILLGKSMSSIAMTTHQCLNNLDDYGQVMEVRLSLGASRYEAIKPFAIEVIRISMLPIIIQLSVIGMINIPGTMVGQLMAGSSMMDAVIYQQVIMFMITSSSALGVVIAFVVCMLTVINNKHVVCWDQLQDRKPIIQWKTICVNSCLLIKYFSISRPFNHNNSTRQHQRQQGRSNNEILSCPTEKKHGDEQLEMKQIAQVKEFTDTGPI</sequence>
<evidence type="ECO:0000313" key="8">
    <source>
        <dbReference type="EMBL" id="KAG2222482.1"/>
    </source>
</evidence>
<dbReference type="AlphaFoldDB" id="A0A8H7S421"/>
<keyword evidence="5 7" id="KW-0472">Membrane</keyword>
<feature type="transmembrane region" description="Helical" evidence="7">
    <location>
        <begin position="99"/>
        <end position="117"/>
    </location>
</feature>
<feature type="transmembrane region" description="Helical" evidence="7">
    <location>
        <begin position="218"/>
        <end position="240"/>
    </location>
</feature>
<reference evidence="8 9" key="1">
    <citation type="submission" date="2020-12" db="EMBL/GenBank/DDBJ databases">
        <title>Metabolic potential, ecology and presence of endohyphal bacteria is reflected in genomic diversity of Mucoromycotina.</title>
        <authorList>
            <person name="Muszewska A."/>
            <person name="Okrasinska A."/>
            <person name="Steczkiewicz K."/>
            <person name="Drgas O."/>
            <person name="Orlowska M."/>
            <person name="Perlinska-Lenart U."/>
            <person name="Aleksandrzak-Piekarczyk T."/>
            <person name="Szatraj K."/>
            <person name="Zielenkiewicz U."/>
            <person name="Pilsyk S."/>
            <person name="Malc E."/>
            <person name="Mieczkowski P."/>
            <person name="Kruszewska J.S."/>
            <person name="Biernat P."/>
            <person name="Pawlowska J."/>
        </authorList>
    </citation>
    <scope>NUCLEOTIDE SEQUENCE [LARGE SCALE GENOMIC DNA]</scope>
    <source>
        <strain evidence="8 9">CBS 142.35</strain>
    </source>
</reference>
<feature type="transmembrane region" description="Helical" evidence="7">
    <location>
        <begin position="261"/>
        <end position="286"/>
    </location>
</feature>
<comment type="subcellular location">
    <subcellularLocation>
        <location evidence="1">Membrane</location>
        <topology evidence="1">Multi-pass membrane protein</topology>
    </subcellularLocation>
</comment>
<keyword evidence="9" id="KW-1185">Reference proteome</keyword>
<dbReference type="PANTHER" id="PTHR30028:SF0">
    <property type="entry name" value="PROTEIN ALUMINUM SENSITIVE 3"/>
    <property type="match status" value="1"/>
</dbReference>
<name>A0A8H7S421_9FUNG</name>
<organism evidence="8 9">
    <name type="scientific">Circinella minor</name>
    <dbReference type="NCBI Taxonomy" id="1195481"/>
    <lineage>
        <taxon>Eukaryota</taxon>
        <taxon>Fungi</taxon>
        <taxon>Fungi incertae sedis</taxon>
        <taxon>Mucoromycota</taxon>
        <taxon>Mucoromycotina</taxon>
        <taxon>Mucoromycetes</taxon>
        <taxon>Mucorales</taxon>
        <taxon>Lichtheimiaceae</taxon>
        <taxon>Circinella</taxon>
    </lineage>
</organism>
<protein>
    <submittedName>
        <fullName evidence="8">Uncharacterized protein</fullName>
    </submittedName>
</protein>
<evidence type="ECO:0000313" key="9">
    <source>
        <dbReference type="Proteomes" id="UP000646827"/>
    </source>
</evidence>
<feature type="transmembrane region" description="Helical" evidence="7">
    <location>
        <begin position="40"/>
        <end position="60"/>
    </location>
</feature>
<evidence type="ECO:0000256" key="1">
    <source>
        <dbReference type="ARBA" id="ARBA00004141"/>
    </source>
</evidence>